<organism evidence="2">
    <name type="scientific">marine sediment metagenome</name>
    <dbReference type="NCBI Taxonomy" id="412755"/>
    <lineage>
        <taxon>unclassified sequences</taxon>
        <taxon>metagenomes</taxon>
        <taxon>ecological metagenomes</taxon>
    </lineage>
</organism>
<dbReference type="InterPro" id="IPR036465">
    <property type="entry name" value="vWFA_dom_sf"/>
</dbReference>
<dbReference type="Gene3D" id="3.40.50.410">
    <property type="entry name" value="von Willebrand factor, type A domain"/>
    <property type="match status" value="1"/>
</dbReference>
<sequence>MSHRSIHDYFDEDFLARLQGLHLIAKRVGASPAASRRGPRTLGDGLEFADHRAYAPGDDIRFLDWPYYARMERLLLRLFHEHSEGAVGILLDASGSMSLGQVRKFDYARRTAAAMAYVAMGGLDRVEIVPFGQAMGKGFKTGRNRNQILQVLDFLESLEAAGPTELGAAIEQYLHGSSDTGMVILLTDAIDVQEDLAAALALLRRQKDEVVFLHVVDRCDARPEALGPTQLDAIEAAGRISLNLTDELLAGYRQRWRTFARGLERTCMGRGAVYVQAPTSAPFERLVLKTVQRVGMLQA</sequence>
<protein>
    <recommendedName>
        <fullName evidence="1">DUF58 domain-containing protein</fullName>
    </recommendedName>
</protein>
<comment type="caution">
    <text evidence="2">The sequence shown here is derived from an EMBL/GenBank/DDBJ whole genome shotgun (WGS) entry which is preliminary data.</text>
</comment>
<gene>
    <name evidence="2" type="ORF">LCGC14_1963140</name>
</gene>
<dbReference type="PANTHER" id="PTHR33608">
    <property type="entry name" value="BLL2464 PROTEIN"/>
    <property type="match status" value="1"/>
</dbReference>
<reference evidence="2" key="1">
    <citation type="journal article" date="2015" name="Nature">
        <title>Complex archaea that bridge the gap between prokaryotes and eukaryotes.</title>
        <authorList>
            <person name="Spang A."/>
            <person name="Saw J.H."/>
            <person name="Jorgensen S.L."/>
            <person name="Zaremba-Niedzwiedzka K."/>
            <person name="Martijn J."/>
            <person name="Lind A.E."/>
            <person name="van Eijk R."/>
            <person name="Schleper C."/>
            <person name="Guy L."/>
            <person name="Ettema T.J."/>
        </authorList>
    </citation>
    <scope>NUCLEOTIDE SEQUENCE</scope>
</reference>
<dbReference type="Pfam" id="PF01882">
    <property type="entry name" value="DUF58"/>
    <property type="match status" value="1"/>
</dbReference>
<dbReference type="PANTHER" id="PTHR33608:SF7">
    <property type="entry name" value="DUF58 DOMAIN-CONTAINING PROTEIN"/>
    <property type="match status" value="1"/>
</dbReference>
<evidence type="ECO:0000259" key="1">
    <source>
        <dbReference type="Pfam" id="PF01882"/>
    </source>
</evidence>
<dbReference type="CDD" id="cd00198">
    <property type="entry name" value="vWFA"/>
    <property type="match status" value="1"/>
</dbReference>
<dbReference type="EMBL" id="LAZR01021657">
    <property type="protein sequence ID" value="KKL84596.1"/>
    <property type="molecule type" value="Genomic_DNA"/>
</dbReference>
<dbReference type="AlphaFoldDB" id="A0A0F9G2B9"/>
<proteinExistence type="predicted"/>
<dbReference type="InterPro" id="IPR002881">
    <property type="entry name" value="DUF58"/>
</dbReference>
<dbReference type="SUPFAM" id="SSF53300">
    <property type="entry name" value="vWA-like"/>
    <property type="match status" value="1"/>
</dbReference>
<accession>A0A0F9G2B9</accession>
<evidence type="ECO:0000313" key="2">
    <source>
        <dbReference type="EMBL" id="KKL84596.1"/>
    </source>
</evidence>
<name>A0A0F9G2B9_9ZZZZ</name>
<feature type="domain" description="DUF58" evidence="1">
    <location>
        <begin position="51"/>
        <end position="247"/>
    </location>
</feature>